<reference evidence="1" key="1">
    <citation type="journal article" date="2014" name="Front. Microbiol.">
        <title>High frequency of phylogenetically diverse reductive dehalogenase-homologous genes in deep subseafloor sedimentary metagenomes.</title>
        <authorList>
            <person name="Kawai M."/>
            <person name="Futagami T."/>
            <person name="Toyoda A."/>
            <person name="Takaki Y."/>
            <person name="Nishi S."/>
            <person name="Hori S."/>
            <person name="Arai W."/>
            <person name="Tsubouchi T."/>
            <person name="Morono Y."/>
            <person name="Uchiyama I."/>
            <person name="Ito T."/>
            <person name="Fujiyama A."/>
            <person name="Inagaki F."/>
            <person name="Takami H."/>
        </authorList>
    </citation>
    <scope>NUCLEOTIDE SEQUENCE</scope>
    <source>
        <strain evidence="1">Expedition CK06-06</strain>
    </source>
</reference>
<organism evidence="1">
    <name type="scientific">marine sediment metagenome</name>
    <dbReference type="NCBI Taxonomy" id="412755"/>
    <lineage>
        <taxon>unclassified sequences</taxon>
        <taxon>metagenomes</taxon>
        <taxon>ecological metagenomes</taxon>
    </lineage>
</organism>
<name>X0RUD7_9ZZZZ</name>
<proteinExistence type="predicted"/>
<dbReference type="EMBL" id="BARS01005375">
    <property type="protein sequence ID" value="GAF72413.1"/>
    <property type="molecule type" value="Genomic_DNA"/>
</dbReference>
<protein>
    <submittedName>
        <fullName evidence="1">Uncharacterized protein</fullName>
    </submittedName>
</protein>
<dbReference type="AlphaFoldDB" id="X0RUD7"/>
<accession>X0RUD7</accession>
<feature type="non-terminal residue" evidence="1">
    <location>
        <position position="76"/>
    </location>
</feature>
<comment type="caution">
    <text evidence="1">The sequence shown here is derived from an EMBL/GenBank/DDBJ whole genome shotgun (WGS) entry which is preliminary data.</text>
</comment>
<sequence length="76" mass="8851">MVTVATLVVLWMKFHRIPVWYVPVEVSAEDLPRIRSESSRWADDIGDKVVRRRSFEIELHEFTVNEFLAALPDIAP</sequence>
<gene>
    <name evidence="1" type="ORF">S01H1_10533</name>
</gene>
<evidence type="ECO:0000313" key="1">
    <source>
        <dbReference type="EMBL" id="GAF72413.1"/>
    </source>
</evidence>